<reference evidence="3" key="1">
    <citation type="submission" date="2015-05" db="EMBL/GenBank/DDBJ databases">
        <title>Draft genome of Nitrosomonas communis strain Nm2.</title>
        <authorList>
            <person name="Kozlowski J.A."/>
            <person name="Kits K.D."/>
            <person name="Stein L.Y."/>
        </authorList>
    </citation>
    <scope>NUCLEOTIDE SEQUENCE [LARGE SCALE GENOMIC DNA]</scope>
    <source>
        <strain evidence="3">Nm2</strain>
    </source>
</reference>
<dbReference type="EMBL" id="CP011451">
    <property type="protein sequence ID" value="AKH38536.1"/>
    <property type="molecule type" value="Genomic_DNA"/>
</dbReference>
<dbReference type="RefSeq" id="WP_046850574.1">
    <property type="nucleotide sequence ID" value="NZ_VNHT01000083.1"/>
</dbReference>
<gene>
    <name evidence="1" type="ORF">AAW31_13225</name>
    <name evidence="2" type="ORF">BCL69_108311</name>
</gene>
<dbReference type="PATRIC" id="fig|44574.3.peg.3221"/>
<reference evidence="2 4" key="3">
    <citation type="submission" date="2019-07" db="EMBL/GenBank/DDBJ databases">
        <title>Active sludge and wastewater microbial communities from Klosterneuburg, Austria.</title>
        <authorList>
            <person name="Wagner M."/>
        </authorList>
    </citation>
    <scope>NUCLEOTIDE SEQUENCE [LARGE SCALE GENOMIC DNA]</scope>
    <source>
        <strain evidence="2 4">Nm2</strain>
    </source>
</reference>
<evidence type="ECO:0000313" key="2">
    <source>
        <dbReference type="EMBL" id="TYP75790.1"/>
    </source>
</evidence>
<dbReference type="EMBL" id="VNHT01000083">
    <property type="protein sequence ID" value="TYP75790.1"/>
    <property type="molecule type" value="Genomic_DNA"/>
</dbReference>
<sequence>MVYDAEMFSAEDFMPLRLVERNAAHSIRYVKNNITMPPSRRSFFRVKGPLGILFVESPFTIGLLMIEGLRSITINCLRLMQLLLPMTGRNIDHRRCPR</sequence>
<proteinExistence type="predicted"/>
<dbReference type="AlphaFoldDB" id="A0A0F7KGD5"/>
<dbReference type="Proteomes" id="UP000324176">
    <property type="component" value="Unassembled WGS sequence"/>
</dbReference>
<organism evidence="1 3">
    <name type="scientific">Nitrosomonas communis</name>
    <dbReference type="NCBI Taxonomy" id="44574"/>
    <lineage>
        <taxon>Bacteria</taxon>
        <taxon>Pseudomonadati</taxon>
        <taxon>Pseudomonadota</taxon>
        <taxon>Betaproteobacteria</taxon>
        <taxon>Nitrosomonadales</taxon>
        <taxon>Nitrosomonadaceae</taxon>
        <taxon>Nitrosomonas</taxon>
    </lineage>
</organism>
<dbReference type="Proteomes" id="UP000034156">
    <property type="component" value="Chromosome"/>
</dbReference>
<name>A0A0F7KGD5_9PROT</name>
<evidence type="ECO:0000313" key="1">
    <source>
        <dbReference type="EMBL" id="AKH38536.1"/>
    </source>
</evidence>
<accession>A0A0F7KGD5</accession>
<evidence type="ECO:0000313" key="4">
    <source>
        <dbReference type="Proteomes" id="UP000324176"/>
    </source>
</evidence>
<keyword evidence="3" id="KW-1185">Reference proteome</keyword>
<protein>
    <submittedName>
        <fullName evidence="1">Uncharacterized protein</fullName>
    </submittedName>
</protein>
<dbReference type="KEGG" id="nco:AAW31_13225"/>
<reference evidence="1 3" key="2">
    <citation type="journal article" date="2016" name="Genome Announc.">
        <title>Genome Sequence of Nitrosomonas communis Strain Nm2, a Mesophilic Ammonia-Oxidizing Bacterium Isolated from Mediterranean Soil.</title>
        <authorList>
            <person name="Kozlowski J.A."/>
            <person name="Kits K.D."/>
            <person name="Stein L.Y."/>
        </authorList>
    </citation>
    <scope>NUCLEOTIDE SEQUENCE [LARGE SCALE GENOMIC DNA]</scope>
    <source>
        <strain evidence="1 3">Nm2</strain>
    </source>
</reference>
<evidence type="ECO:0000313" key="3">
    <source>
        <dbReference type="Proteomes" id="UP000034156"/>
    </source>
</evidence>